<dbReference type="EMBL" id="BK061763">
    <property type="protein sequence ID" value="DAZ90706.1"/>
    <property type="molecule type" value="Viral_cRNA"/>
</dbReference>
<sequence>MGQRMPVGRRWDDDWDIVCKIIVKAAELRRRNLYRCSNALIQLDYFDLIKYIDEITVHEINYCRICHIRSVTSDCPNLHSHQLSGTSADKCVTTSPNGGRYRHCGRFVTGSVCEDLLIRYSKHWLITEEEHLGEAHPKDDSFRICSSCLGFSLINPDIWGMYRQEGWE</sequence>
<name>A0A9N7AB39_9RHAB</name>
<reference evidence="1" key="1">
    <citation type="journal article" date="2022" name="bioRxiv">
        <title>Unlocking the hidden genetic diversity of varicosaviruses, the neglected plant rhabdoviruses.</title>
        <authorList>
            <person name="Bejerman N."/>
            <person name="Dietzgen R.G."/>
            <person name="Debat H."/>
        </authorList>
    </citation>
    <scope>NUCLEOTIDE SEQUENCE</scope>
</reference>
<proteinExistence type="predicted"/>
<organism evidence="1">
    <name type="scientific">Cupressus virus 1</name>
    <dbReference type="NCBI Taxonomy" id="2977965"/>
    <lineage>
        <taxon>Viruses</taxon>
        <taxon>Riboviria</taxon>
        <taxon>Orthornavirae</taxon>
        <taxon>Negarnaviricota</taxon>
        <taxon>Haploviricotina</taxon>
        <taxon>Monjiviricetes</taxon>
        <taxon>Mononegavirales</taxon>
        <taxon>Rhabdoviridae</taxon>
        <taxon>Betarhabdovirinae</taxon>
        <taxon>Alphagymnorhavirus</taxon>
        <taxon>Alphagymnorhavirus cupressi</taxon>
    </lineage>
</organism>
<accession>A0A9N7AB39</accession>
<evidence type="ECO:0000313" key="1">
    <source>
        <dbReference type="EMBL" id="DAZ90706.1"/>
    </source>
</evidence>
<protein>
    <submittedName>
        <fullName evidence="1">Protein 5</fullName>
    </submittedName>
</protein>